<evidence type="ECO:0000256" key="1">
    <source>
        <dbReference type="ARBA" id="ARBA00001282"/>
    </source>
</evidence>
<dbReference type="GO" id="GO:0050518">
    <property type="term" value="F:2-C-methyl-D-erythritol 4-phosphate cytidylyltransferase activity"/>
    <property type="evidence" value="ECO:0007669"/>
    <property type="project" value="UniProtKB-UniRule"/>
</dbReference>
<dbReference type="GO" id="GO:0019288">
    <property type="term" value="P:isopentenyl diphosphate biosynthetic process, methylerythritol 4-phosphate pathway"/>
    <property type="evidence" value="ECO:0007669"/>
    <property type="project" value="UniProtKB-UniRule"/>
</dbReference>
<dbReference type="InterPro" id="IPR029044">
    <property type="entry name" value="Nucleotide-diphossugar_trans"/>
</dbReference>
<comment type="similarity">
    <text evidence="3 7">Belongs to the IspD/TarI cytidylyltransferase family. IspD subfamily.</text>
</comment>
<dbReference type="SUPFAM" id="SSF53448">
    <property type="entry name" value="Nucleotide-diphospho-sugar transferases"/>
    <property type="match status" value="1"/>
</dbReference>
<feature type="site" description="Positions MEP for the nucleophilic attack" evidence="7">
    <location>
        <position position="214"/>
    </location>
</feature>
<feature type="site" description="Transition state stabilizer" evidence="7">
    <location>
        <position position="15"/>
    </location>
</feature>
<dbReference type="InterPro" id="IPR001228">
    <property type="entry name" value="IspD"/>
</dbReference>
<dbReference type="FunFam" id="3.90.550.10:FF:000003">
    <property type="entry name" value="2-C-methyl-D-erythritol 4-phosphate cytidylyltransferase"/>
    <property type="match status" value="1"/>
</dbReference>
<dbReference type="InterPro" id="IPR018294">
    <property type="entry name" value="ISPD_synthase_CS"/>
</dbReference>
<evidence type="ECO:0000313" key="8">
    <source>
        <dbReference type="EMBL" id="KRO80450.1"/>
    </source>
</evidence>
<feature type="site" description="Transition state stabilizer" evidence="7">
    <location>
        <position position="22"/>
    </location>
</feature>
<keyword evidence="6 7" id="KW-0414">Isoprene biosynthesis</keyword>
<dbReference type="Pfam" id="PF01128">
    <property type="entry name" value="IspD"/>
    <property type="match status" value="1"/>
</dbReference>
<comment type="catalytic activity">
    <reaction evidence="1 7">
        <text>2-C-methyl-D-erythritol 4-phosphate + CTP + H(+) = 4-CDP-2-C-methyl-D-erythritol + diphosphate</text>
        <dbReference type="Rhea" id="RHEA:13429"/>
        <dbReference type="ChEBI" id="CHEBI:15378"/>
        <dbReference type="ChEBI" id="CHEBI:33019"/>
        <dbReference type="ChEBI" id="CHEBI:37563"/>
        <dbReference type="ChEBI" id="CHEBI:57823"/>
        <dbReference type="ChEBI" id="CHEBI:58262"/>
        <dbReference type="EC" id="2.7.7.60"/>
    </reaction>
</comment>
<protein>
    <recommendedName>
        <fullName evidence="7">2-C-methyl-D-erythritol 4-phosphate cytidylyltransferase</fullName>
        <ecNumber evidence="7">2.7.7.60</ecNumber>
    </recommendedName>
    <alternativeName>
        <fullName evidence="7">4-diphosphocytidyl-2C-methyl-D-erythritol synthase</fullName>
    </alternativeName>
    <alternativeName>
        <fullName evidence="7">MEP cytidylyltransferase</fullName>
        <shortName evidence="7">MCT</shortName>
    </alternativeName>
</protein>
<evidence type="ECO:0000313" key="9">
    <source>
        <dbReference type="Proteomes" id="UP000051242"/>
    </source>
</evidence>
<dbReference type="EC" id="2.7.7.60" evidence="7"/>
<dbReference type="PANTHER" id="PTHR32125:SF4">
    <property type="entry name" value="2-C-METHYL-D-ERYTHRITOL 4-PHOSPHATE CYTIDYLYLTRANSFERASE, CHLOROPLASTIC"/>
    <property type="match status" value="1"/>
</dbReference>
<dbReference type="Proteomes" id="UP000051242">
    <property type="component" value="Unassembled WGS sequence"/>
</dbReference>
<evidence type="ECO:0000256" key="5">
    <source>
        <dbReference type="ARBA" id="ARBA00022695"/>
    </source>
</evidence>
<dbReference type="PROSITE" id="PS01295">
    <property type="entry name" value="ISPD"/>
    <property type="match status" value="1"/>
</dbReference>
<sequence>MAIWAIVPAAGVGRRLGGTIPKQYLPLLGRTVIERSVDCLLAIADIKCVVVAIGPQDTYWQDLPCSQHPRVEVVTGGSERQESVLNALRFILDKGEKADWVLVHDAVRPCVRADDIEKLIAELKDDEIGGLLVSAIDNTVKRVAGSEPPNRVAETLDRTQLFNALTPQMFRLDKLFRALNEAAEQAAPVTDEASAIERMGWAPLLVTGSKTNIKITHSSDLLLAEAILKLAQD</sequence>
<keyword evidence="5 7" id="KW-0548">Nucleotidyltransferase</keyword>
<gene>
    <name evidence="7" type="primary">ispD</name>
    <name evidence="8" type="ORF">ABR85_10490</name>
</gene>
<evidence type="ECO:0000256" key="6">
    <source>
        <dbReference type="ARBA" id="ARBA00023229"/>
    </source>
</evidence>
<organism evidence="8 9">
    <name type="scientific">OM182 bacterium BACL3 MAG-120619-bin3</name>
    <dbReference type="NCBI Taxonomy" id="1655593"/>
    <lineage>
        <taxon>Bacteria</taxon>
        <taxon>Pseudomonadati</taxon>
        <taxon>Pseudomonadota</taxon>
        <taxon>Gammaproteobacteria</taxon>
        <taxon>OMG group</taxon>
        <taxon>OM182 clade</taxon>
    </lineage>
</organism>
<accession>A0A0R2T4T8</accession>
<dbReference type="UniPathway" id="UPA00056">
    <property type="reaction ID" value="UER00093"/>
</dbReference>
<dbReference type="PANTHER" id="PTHR32125">
    <property type="entry name" value="2-C-METHYL-D-ERYTHRITOL 4-PHOSPHATE CYTIDYLYLTRANSFERASE, CHLOROPLASTIC"/>
    <property type="match status" value="1"/>
</dbReference>
<keyword evidence="4 7" id="KW-0808">Transferase</keyword>
<reference evidence="8 9" key="1">
    <citation type="submission" date="2015-10" db="EMBL/GenBank/DDBJ databases">
        <title>Metagenome-Assembled Genomes uncover a global brackish microbiome.</title>
        <authorList>
            <person name="Hugerth L.W."/>
            <person name="Larsson J."/>
            <person name="Alneberg J."/>
            <person name="Lindh M.V."/>
            <person name="Legrand C."/>
            <person name="Pinhassi J."/>
            <person name="Andersson A.F."/>
        </authorList>
    </citation>
    <scope>NUCLEOTIDE SEQUENCE [LARGE SCALE GENOMIC DNA]</scope>
    <source>
        <strain evidence="8">BACL22 MAG-120619-bin3</strain>
    </source>
</reference>
<dbReference type="InterPro" id="IPR050088">
    <property type="entry name" value="IspD/TarI_cytidylyltransf_bact"/>
</dbReference>
<evidence type="ECO:0000256" key="3">
    <source>
        <dbReference type="ARBA" id="ARBA00009789"/>
    </source>
</evidence>
<evidence type="ECO:0000256" key="7">
    <source>
        <dbReference type="HAMAP-Rule" id="MF_00108"/>
    </source>
</evidence>
<comment type="function">
    <text evidence="7">Catalyzes the formation of 4-diphosphocytidyl-2-C-methyl-D-erythritol from CTP and 2-C-methyl-D-erythritol 4-phosphate (MEP).</text>
</comment>
<dbReference type="InterPro" id="IPR034683">
    <property type="entry name" value="IspD/TarI"/>
</dbReference>
<feature type="site" description="Positions MEP for the nucleophilic attack" evidence="7">
    <location>
        <position position="158"/>
    </location>
</feature>
<name>A0A0R2T4T8_9GAMM</name>
<proteinExistence type="inferred from homology"/>
<comment type="pathway">
    <text evidence="2 7">Isoprenoid biosynthesis; isopentenyl diphosphate biosynthesis via DXP pathway; isopentenyl diphosphate from 1-deoxy-D-xylulose 5-phosphate: step 2/6.</text>
</comment>
<comment type="caution">
    <text evidence="8">The sequence shown here is derived from an EMBL/GenBank/DDBJ whole genome shotgun (WGS) entry which is preliminary data.</text>
</comment>
<dbReference type="HAMAP" id="MF_00108">
    <property type="entry name" value="IspD"/>
    <property type="match status" value="1"/>
</dbReference>
<evidence type="ECO:0000256" key="2">
    <source>
        <dbReference type="ARBA" id="ARBA00004787"/>
    </source>
</evidence>
<dbReference type="AlphaFoldDB" id="A0A0R2T4T8"/>
<evidence type="ECO:0000256" key="4">
    <source>
        <dbReference type="ARBA" id="ARBA00022679"/>
    </source>
</evidence>
<dbReference type="Gene3D" id="3.90.550.10">
    <property type="entry name" value="Spore Coat Polysaccharide Biosynthesis Protein SpsA, Chain A"/>
    <property type="match status" value="1"/>
</dbReference>
<dbReference type="CDD" id="cd02516">
    <property type="entry name" value="CDP-ME_synthetase"/>
    <property type="match status" value="1"/>
</dbReference>
<dbReference type="NCBIfam" id="TIGR00453">
    <property type="entry name" value="ispD"/>
    <property type="match status" value="1"/>
</dbReference>
<dbReference type="EMBL" id="LICD01000107">
    <property type="protein sequence ID" value="KRO80450.1"/>
    <property type="molecule type" value="Genomic_DNA"/>
</dbReference>